<evidence type="ECO:0000259" key="8">
    <source>
        <dbReference type="PROSITE" id="PS51845"/>
    </source>
</evidence>
<feature type="binding site" evidence="5">
    <location>
        <position position="547"/>
    </location>
    <ligand>
        <name>AMP</name>
        <dbReference type="ChEBI" id="CHEBI:456215"/>
    </ligand>
</feature>
<gene>
    <name evidence="9" type="ORF">HJG60_014705</name>
</gene>
<protein>
    <recommendedName>
        <fullName evidence="7">Phosphodiesterase</fullName>
        <ecNumber evidence="7">3.1.4.-</ecNumber>
    </recommendedName>
</protein>
<dbReference type="PANTHER" id="PTHR11347">
    <property type="entry name" value="CYCLIC NUCLEOTIDE PHOSPHODIESTERASE"/>
    <property type="match status" value="1"/>
</dbReference>
<dbReference type="Gene3D" id="1.10.1300.10">
    <property type="entry name" value="3'5'-cyclic nucleotide phosphodiesterase, catalytic domain"/>
    <property type="match status" value="1"/>
</dbReference>
<feature type="binding site" evidence="5">
    <location>
        <position position="734"/>
    </location>
    <ligand>
        <name>AMP</name>
        <dbReference type="ChEBI" id="CHEBI:456215"/>
    </ligand>
</feature>
<keyword evidence="2 6" id="KW-0479">Metal-binding</keyword>
<evidence type="ECO:0000256" key="2">
    <source>
        <dbReference type="ARBA" id="ARBA00022723"/>
    </source>
</evidence>
<dbReference type="CDD" id="cd00077">
    <property type="entry name" value="HDc"/>
    <property type="match status" value="1"/>
</dbReference>
<dbReference type="Proteomes" id="UP000664940">
    <property type="component" value="Unassembled WGS sequence"/>
</dbReference>
<dbReference type="PROSITE" id="PS00126">
    <property type="entry name" value="PDEASE_I_1"/>
    <property type="match status" value="1"/>
</dbReference>
<dbReference type="PROSITE" id="PS51845">
    <property type="entry name" value="PDEASE_I_2"/>
    <property type="match status" value="1"/>
</dbReference>
<dbReference type="GO" id="GO:0046872">
    <property type="term" value="F:metal ion binding"/>
    <property type="evidence" value="ECO:0007669"/>
    <property type="project" value="UniProtKB-KW"/>
</dbReference>
<comment type="caution">
    <text evidence="9">The sequence shown here is derived from an EMBL/GenBank/DDBJ whole genome shotgun (WGS) entry which is preliminary data.</text>
</comment>
<dbReference type="Gene3D" id="3.30.450.40">
    <property type="match status" value="2"/>
</dbReference>
<comment type="cofactor">
    <cofactor evidence="7">
        <name>a divalent metal cation</name>
        <dbReference type="ChEBI" id="CHEBI:60240"/>
    </cofactor>
    <text evidence="7">Binds 2 divalent metal cations per subunit. Site 1 may preferentially bind zinc ions, while site 2 has a preference for magnesium and/or manganese ions.</text>
</comment>
<dbReference type="InterPro" id="IPR002073">
    <property type="entry name" value="PDEase_catalytic_dom"/>
</dbReference>
<evidence type="ECO:0000256" key="4">
    <source>
        <dbReference type="PIRSR" id="PIRSR623088-1"/>
    </source>
</evidence>
<comment type="similarity">
    <text evidence="7">Belongs to the cyclic nucleotide phosphodiesterase family.</text>
</comment>
<dbReference type="FunFam" id="3.30.450.40:FF:000005">
    <property type="entry name" value="Phosphodiesterase"/>
    <property type="match status" value="1"/>
</dbReference>
<evidence type="ECO:0000256" key="1">
    <source>
        <dbReference type="ARBA" id="ARBA00022535"/>
    </source>
</evidence>
<dbReference type="EMBL" id="JABVXQ010000004">
    <property type="protein sequence ID" value="KAF6115419.1"/>
    <property type="molecule type" value="Genomic_DNA"/>
</dbReference>
<feature type="binding site" evidence="6">
    <location>
        <position position="546"/>
    </location>
    <ligand>
        <name>Zn(2+)</name>
        <dbReference type="ChEBI" id="CHEBI:29105"/>
        <label>1</label>
    </ligand>
</feature>
<feature type="active site" description="Proton donor" evidence="4">
    <location>
        <position position="508"/>
    </location>
</feature>
<reference evidence="9 10" key="1">
    <citation type="journal article" date="2020" name="Nature">
        <title>Six reference-quality genomes reveal evolution of bat adaptations.</title>
        <authorList>
            <person name="Jebb D."/>
            <person name="Huang Z."/>
            <person name="Pippel M."/>
            <person name="Hughes G.M."/>
            <person name="Lavrichenko K."/>
            <person name="Devanna P."/>
            <person name="Winkler S."/>
            <person name="Jermiin L.S."/>
            <person name="Skirmuntt E.C."/>
            <person name="Katzourakis A."/>
            <person name="Burkitt-Gray L."/>
            <person name="Ray D.A."/>
            <person name="Sullivan K.A.M."/>
            <person name="Roscito J.G."/>
            <person name="Kirilenko B.M."/>
            <person name="Davalos L.M."/>
            <person name="Corthals A.P."/>
            <person name="Power M.L."/>
            <person name="Jones G."/>
            <person name="Ransome R.D."/>
            <person name="Dechmann D.K.N."/>
            <person name="Locatelli A.G."/>
            <person name="Puechmaille S.J."/>
            <person name="Fedrigo O."/>
            <person name="Jarvis E.D."/>
            <person name="Hiller M."/>
            <person name="Vernes S.C."/>
            <person name="Myers E.W."/>
            <person name="Teeling E.C."/>
        </authorList>
    </citation>
    <scope>NUCLEOTIDE SEQUENCE [LARGE SCALE GENOMIC DNA]</scope>
    <source>
        <strain evidence="9">Bat1K_MPI-CBG_1</strain>
    </source>
</reference>
<organism evidence="9 10">
    <name type="scientific">Phyllostomus discolor</name>
    <name type="common">pale spear-nosed bat</name>
    <dbReference type="NCBI Taxonomy" id="89673"/>
    <lineage>
        <taxon>Eukaryota</taxon>
        <taxon>Metazoa</taxon>
        <taxon>Chordata</taxon>
        <taxon>Craniata</taxon>
        <taxon>Vertebrata</taxon>
        <taxon>Euteleostomi</taxon>
        <taxon>Mammalia</taxon>
        <taxon>Eutheria</taxon>
        <taxon>Laurasiatheria</taxon>
        <taxon>Chiroptera</taxon>
        <taxon>Yangochiroptera</taxon>
        <taxon>Phyllostomidae</taxon>
        <taxon>Phyllostominae</taxon>
        <taxon>Phyllostomus</taxon>
    </lineage>
</organism>
<dbReference type="InterPro" id="IPR036971">
    <property type="entry name" value="PDEase_catalytic_dom_sf"/>
</dbReference>
<dbReference type="InterPro" id="IPR023088">
    <property type="entry name" value="PDEase"/>
</dbReference>
<evidence type="ECO:0000256" key="3">
    <source>
        <dbReference type="ARBA" id="ARBA00022801"/>
    </source>
</evidence>
<feature type="binding site" evidence="6">
    <location>
        <position position="512"/>
    </location>
    <ligand>
        <name>Zn(2+)</name>
        <dbReference type="ChEBI" id="CHEBI:29105"/>
        <label>1</label>
    </ligand>
</feature>
<dbReference type="InterPro" id="IPR029016">
    <property type="entry name" value="GAF-like_dom_sf"/>
</dbReference>
<dbReference type="PRINTS" id="PR00387">
    <property type="entry name" value="PDIESTERASE1"/>
</dbReference>
<dbReference type="InterPro" id="IPR023174">
    <property type="entry name" value="PDEase_CS"/>
</dbReference>
<dbReference type="SUPFAM" id="SSF109604">
    <property type="entry name" value="HD-domain/PDEase-like"/>
    <property type="match status" value="1"/>
</dbReference>
<evidence type="ECO:0000256" key="5">
    <source>
        <dbReference type="PIRSR" id="PIRSR623088-2"/>
    </source>
</evidence>
<evidence type="ECO:0000313" key="10">
    <source>
        <dbReference type="Proteomes" id="UP000664940"/>
    </source>
</evidence>
<dbReference type="Pfam" id="PF01590">
    <property type="entry name" value="GAF"/>
    <property type="match status" value="2"/>
</dbReference>
<evidence type="ECO:0000256" key="6">
    <source>
        <dbReference type="PIRSR" id="PIRSR623088-3"/>
    </source>
</evidence>
<proteinExistence type="inferred from homology"/>
<feature type="binding site" evidence="6">
    <location>
        <position position="547"/>
    </location>
    <ligand>
        <name>Zn(2+)</name>
        <dbReference type="ChEBI" id="CHEBI:29105"/>
        <label>2</label>
    </ligand>
</feature>
<dbReference type="Pfam" id="PF00233">
    <property type="entry name" value="PDEase_I"/>
    <property type="match status" value="1"/>
</dbReference>
<evidence type="ECO:0000256" key="7">
    <source>
        <dbReference type="RuleBase" id="RU363067"/>
    </source>
</evidence>
<accession>A0A834AN13</accession>
<dbReference type="SMART" id="SM00471">
    <property type="entry name" value="HDc"/>
    <property type="match status" value="1"/>
</dbReference>
<feature type="domain" description="PDEase" evidence="8">
    <location>
        <begin position="435"/>
        <end position="829"/>
    </location>
</feature>
<feature type="binding site" evidence="5">
    <location>
        <position position="786"/>
    </location>
    <ligand>
        <name>AMP</name>
        <dbReference type="ChEBI" id="CHEBI:456215"/>
    </ligand>
</feature>
<dbReference type="EC" id="3.1.4.-" evidence="7"/>
<name>A0A834AN13_9CHIR</name>
<keyword evidence="1" id="KW-0140">cGMP</keyword>
<feature type="binding site" evidence="5">
    <location>
        <begin position="508"/>
        <end position="512"/>
    </location>
    <ligand>
        <name>AMP</name>
        <dbReference type="ChEBI" id="CHEBI:456215"/>
    </ligand>
</feature>
<dbReference type="GO" id="GO:0004114">
    <property type="term" value="F:3',5'-cyclic-nucleotide phosphodiesterase activity"/>
    <property type="evidence" value="ECO:0007669"/>
    <property type="project" value="InterPro"/>
</dbReference>
<keyword evidence="3 7" id="KW-0378">Hydrolase</keyword>
<dbReference type="GO" id="GO:0007165">
    <property type="term" value="P:signal transduction"/>
    <property type="evidence" value="ECO:0007669"/>
    <property type="project" value="InterPro"/>
</dbReference>
<dbReference type="InterPro" id="IPR003607">
    <property type="entry name" value="HD/PDEase_dom"/>
</dbReference>
<evidence type="ECO:0000313" key="9">
    <source>
        <dbReference type="EMBL" id="KAF6115419.1"/>
    </source>
</evidence>
<dbReference type="SUPFAM" id="SSF55781">
    <property type="entry name" value="GAF domain-like"/>
    <property type="match status" value="2"/>
</dbReference>
<sequence>MKRSYGLTDEKVKAYLSLHPQVLDEFVSESVSAETVEKWLKRKNNKPEDETAPKEVSRYQDTNMQGVVYELNSYIEQRLDTGGDNQLLLYELSSVIKIATKADGFALYFLGECNNSLCVFTPPGIKEGRPRLVPAGPIAQGTTTSAYVAKSRKTLLVEDILGDERFPRGTGLESGTRIQSVLCLPIVTAIGDLVGILELHRHWGKEAFCLSHQEVATANLAWASVAIHQVQVCRGLAKQTELNDFLLDVSKTYFDNIVAIDSLLEHIMIYAKNLVNADRCALFQVDHKNKELYSDLFDIGEEKEGKPVFKKTKEIRFSIEKGIAGQVARTGEVLNIPDAYADPRFNREVDLYTGYTTRNILCMPIVSRGSVIGVVQMVNKISGSAFSKTDENNFKMFAVFCALALHCANMYHRIRHSECIYRVTMEKLSYHSICTSEEWQGLMRFSLPGRLCKEIELFHFDIGPFENMWPGIFVYMIHRSCGTSCFELEKLCRFIMSVKKNYRRVPYHNWKHAVTVAHCMYAILQNNGGLFTDLERKGLLIACLCHDLDHRGFSNSYLQKFDHPLAALYSTSTMEQHHFSQTVSILQLEGHNIFSTLSSSEYEQVLEIIRKAIIATDLALYFGNRKQLEEMYQTGSLNLNNQAHRISGSVLGGLEHGLDFTGLPRGRALRGEPPASCATPRESAWASRAPKPVQKVYFPGSKTNRARVIAAWHWNFTHWSNKDRVIGLMMTACDLCSVTKLWPVTKLTANDIYAEFWAEGDEMKKLGIQPIPMMDRDKRNEVPQGQLGFYNAVAIPCYTTLMRIFPPTEPLLRACRDNLSQWEKVIRGEESAVWVTSQPAAPGPSETLPVQTDD</sequence>
<feature type="binding site" evidence="6">
    <location>
        <position position="547"/>
    </location>
    <ligand>
        <name>Zn(2+)</name>
        <dbReference type="ChEBI" id="CHEBI:29105"/>
        <label>1</label>
    </ligand>
</feature>
<dbReference type="AlphaFoldDB" id="A0A834AN13"/>
<dbReference type="InterPro" id="IPR003018">
    <property type="entry name" value="GAF"/>
</dbReference>
<dbReference type="SMART" id="SM00065">
    <property type="entry name" value="GAF"/>
    <property type="match status" value="2"/>
</dbReference>
<dbReference type="FunFam" id="3.30.450.40:FF:000011">
    <property type="entry name" value="Phosphodiesterase"/>
    <property type="match status" value="1"/>
</dbReference>
<feature type="binding site" evidence="6">
    <location>
        <position position="734"/>
    </location>
    <ligand>
        <name>Zn(2+)</name>
        <dbReference type="ChEBI" id="CHEBI:29105"/>
        <label>1</label>
    </ligand>
</feature>